<dbReference type="PANTHER" id="PTHR46898">
    <property type="entry name" value="SENESCENCE-ASSOCIATED CARBOXYLESTERASE 101"/>
    <property type="match status" value="1"/>
</dbReference>
<evidence type="ECO:0000256" key="1">
    <source>
        <dbReference type="ARBA" id="ARBA00004123"/>
    </source>
</evidence>
<gene>
    <name evidence="10" type="ORF">SVIM_LOCUS334675</name>
</gene>
<dbReference type="Pfam" id="PF01764">
    <property type="entry name" value="Lipase_3"/>
    <property type="match status" value="1"/>
</dbReference>
<dbReference type="GO" id="GO:0006952">
    <property type="term" value="P:defense response"/>
    <property type="evidence" value="ECO:0007669"/>
    <property type="project" value="UniProtKB-KW"/>
</dbReference>
<reference evidence="10" key="1">
    <citation type="submission" date="2019-03" db="EMBL/GenBank/DDBJ databases">
        <authorList>
            <person name="Mank J."/>
            <person name="Almeida P."/>
        </authorList>
    </citation>
    <scope>NUCLEOTIDE SEQUENCE</scope>
    <source>
        <strain evidence="10">78183</strain>
    </source>
</reference>
<evidence type="ECO:0000256" key="3">
    <source>
        <dbReference type="ARBA" id="ARBA00022490"/>
    </source>
</evidence>
<dbReference type="CDD" id="cd02120">
    <property type="entry name" value="PA_subtilisin_like"/>
    <property type="match status" value="1"/>
</dbReference>
<dbReference type="GO" id="GO:0052689">
    <property type="term" value="F:carboxylic ester hydrolase activity"/>
    <property type="evidence" value="ECO:0007669"/>
    <property type="project" value="InterPro"/>
</dbReference>
<evidence type="ECO:0008006" key="11">
    <source>
        <dbReference type="Google" id="ProtNLM"/>
    </source>
</evidence>
<evidence type="ECO:0000259" key="7">
    <source>
        <dbReference type="Pfam" id="PF01764"/>
    </source>
</evidence>
<keyword evidence="5" id="KW-0611">Plant defense</keyword>
<evidence type="ECO:0000259" key="8">
    <source>
        <dbReference type="Pfam" id="PF02225"/>
    </source>
</evidence>
<organism evidence="10">
    <name type="scientific">Salix viminalis</name>
    <name type="common">Common osier</name>
    <name type="synonym">Basket willow</name>
    <dbReference type="NCBI Taxonomy" id="40686"/>
    <lineage>
        <taxon>Eukaryota</taxon>
        <taxon>Viridiplantae</taxon>
        <taxon>Streptophyta</taxon>
        <taxon>Embryophyta</taxon>
        <taxon>Tracheophyta</taxon>
        <taxon>Spermatophyta</taxon>
        <taxon>Magnoliopsida</taxon>
        <taxon>eudicotyledons</taxon>
        <taxon>Gunneridae</taxon>
        <taxon>Pentapetalae</taxon>
        <taxon>rosids</taxon>
        <taxon>fabids</taxon>
        <taxon>Malpighiales</taxon>
        <taxon>Salicaceae</taxon>
        <taxon>Saliceae</taxon>
        <taxon>Salix</taxon>
    </lineage>
</organism>
<dbReference type="Gene3D" id="3.50.30.30">
    <property type="match status" value="1"/>
</dbReference>
<dbReference type="InterPro" id="IPR041266">
    <property type="entry name" value="EDS1_EP"/>
</dbReference>
<evidence type="ECO:0000259" key="9">
    <source>
        <dbReference type="Pfam" id="PF18117"/>
    </source>
</evidence>
<protein>
    <recommendedName>
        <fullName evidence="11">Fungal lipase-like domain-containing protein</fullName>
    </recommendedName>
</protein>
<dbReference type="Pfam" id="PF02225">
    <property type="entry name" value="PA"/>
    <property type="match status" value="1"/>
</dbReference>
<evidence type="ECO:0000313" key="10">
    <source>
        <dbReference type="EMBL" id="VFU50311.1"/>
    </source>
</evidence>
<dbReference type="Gene3D" id="3.40.50.1820">
    <property type="entry name" value="alpha/beta hydrolase"/>
    <property type="match status" value="1"/>
</dbReference>
<feature type="domain" description="EDS1 EP" evidence="9">
    <location>
        <begin position="412"/>
        <end position="632"/>
    </location>
</feature>
<keyword evidence="4" id="KW-0378">Hydrolase</keyword>
<sequence>MGSKKERKTGDTWKAHRDCVVISQYVIETLSVAKELSTMSKVKSNLAKHNSTMSRHPLGLDLADMVVNSSLLELSCGAIKDLQTETSSDQQGSCSLSLRYKLDKKSKYTLIAFTTSAVSRKELLRQGGDLVSSKTLKEMELPIFDFLCTERNRSFSIHRGAITLFKAHFKELSHLKTQIHDLKTGELLRTPLIVTGHSIGGSVASLFTLWLLDNIKRIQPPPKLPLCITFGSPIIGNQGLRQAILECSTWNSCFLHVAGNKDLFPKASISHNDTTQSAIEEYKAFGTFILCSERGCACVDDLVVVSRLLESTQRQDSCEAQEIDYYVEMVNDLKSKVIIRGNSQRDPSHMHPLKAGIILQLQTIGVEMTTQRKVDNNNLISRLEEREKILMAERVQTMDPRKKLNQIKIKMAHLEWYNKICKTKGIGYYDCYKNQLGSSDREVTRLKKFLTNYWKSFVEGVERKPQKEGAFIRGTWLYSGRNYRRMVEPLDIAEYYRDGDKRDYQTHGRSRHYILLEKWQEEDAEKLKSSPNNNWQKKKQNVAGILAEDSCFWAKVEDALISCKLLKSGTSSAVEKELAKENLDMFEQYALNQINNYAVSPEIFLKESSFMKWWKTFQEIIETSQDSPLRDFMKNERYLQYEKGSTLLPLIYAGANSNDSAFCDRGSLKDVDVRGKVVLCESRGFSGVVDRGQEVKNGGGAAMILMNPESFGNITATYLHVLPASAQAM</sequence>
<comment type="subcellular location">
    <subcellularLocation>
        <location evidence="2">Cytoplasm</location>
    </subcellularLocation>
    <subcellularLocation>
        <location evidence="1">Nucleus</location>
    </subcellularLocation>
</comment>
<keyword evidence="6" id="KW-0539">Nucleus</keyword>
<evidence type="ECO:0000256" key="5">
    <source>
        <dbReference type="ARBA" id="ARBA00022821"/>
    </source>
</evidence>
<dbReference type="EMBL" id="CAADRP010001724">
    <property type="protein sequence ID" value="VFU50311.1"/>
    <property type="molecule type" value="Genomic_DNA"/>
</dbReference>
<dbReference type="InterPro" id="IPR002921">
    <property type="entry name" value="Fungal_lipase-type"/>
</dbReference>
<dbReference type="InterPro" id="IPR003137">
    <property type="entry name" value="PA_domain"/>
</dbReference>
<name>A0A6N2MBT0_SALVM</name>
<evidence type="ECO:0000256" key="4">
    <source>
        <dbReference type="ARBA" id="ARBA00022801"/>
    </source>
</evidence>
<accession>A0A6N2MBT0</accession>
<dbReference type="AlphaFoldDB" id="A0A6N2MBT0"/>
<keyword evidence="3" id="KW-0963">Cytoplasm</keyword>
<dbReference type="GO" id="GO:0006629">
    <property type="term" value="P:lipid metabolic process"/>
    <property type="evidence" value="ECO:0007669"/>
    <property type="project" value="InterPro"/>
</dbReference>
<proteinExistence type="predicted"/>
<dbReference type="Pfam" id="PF18117">
    <property type="entry name" value="EDS1_EP"/>
    <property type="match status" value="1"/>
</dbReference>
<dbReference type="GO" id="GO:0005737">
    <property type="term" value="C:cytoplasm"/>
    <property type="evidence" value="ECO:0007669"/>
    <property type="project" value="UniProtKB-SubCell"/>
</dbReference>
<feature type="domain" description="Fungal lipase-type" evidence="7">
    <location>
        <begin position="154"/>
        <end position="268"/>
    </location>
</feature>
<evidence type="ECO:0000256" key="6">
    <source>
        <dbReference type="ARBA" id="ARBA00023242"/>
    </source>
</evidence>
<dbReference type="GO" id="GO:0005634">
    <property type="term" value="C:nucleus"/>
    <property type="evidence" value="ECO:0007669"/>
    <property type="project" value="UniProtKB-SubCell"/>
</dbReference>
<dbReference type="InterPro" id="IPR044603">
    <property type="entry name" value="SAG101-like"/>
</dbReference>
<feature type="domain" description="PA" evidence="8">
    <location>
        <begin position="649"/>
        <end position="709"/>
    </location>
</feature>
<dbReference type="PANTHER" id="PTHR46898:SF3">
    <property type="entry name" value="FUNGAL LIPASE-LIKE DOMAIN-CONTAINING PROTEIN"/>
    <property type="match status" value="1"/>
</dbReference>
<dbReference type="SUPFAM" id="SSF53474">
    <property type="entry name" value="alpha/beta-Hydrolases"/>
    <property type="match status" value="1"/>
</dbReference>
<dbReference type="InterPro" id="IPR029058">
    <property type="entry name" value="AB_hydrolase_fold"/>
</dbReference>
<evidence type="ECO:0000256" key="2">
    <source>
        <dbReference type="ARBA" id="ARBA00004496"/>
    </source>
</evidence>